<organism evidence="1 2">
    <name type="scientific">Pasteurella dagmatis ATCC 43325</name>
    <dbReference type="NCBI Taxonomy" id="667128"/>
    <lineage>
        <taxon>Bacteria</taxon>
        <taxon>Pseudomonadati</taxon>
        <taxon>Pseudomonadota</taxon>
        <taxon>Gammaproteobacteria</taxon>
        <taxon>Pasteurellales</taxon>
        <taxon>Pasteurellaceae</taxon>
        <taxon>Pasteurella</taxon>
    </lineage>
</organism>
<reference evidence="1 2" key="1">
    <citation type="submission" date="2009-10" db="EMBL/GenBank/DDBJ databases">
        <authorList>
            <person name="Muzny D."/>
            <person name="Qin X."/>
            <person name="Deng J."/>
            <person name="Jiang H."/>
            <person name="Liu Y."/>
            <person name="Qu J."/>
            <person name="Song X.-Z."/>
            <person name="Zhang L."/>
            <person name="Thornton R."/>
            <person name="Coyle M."/>
            <person name="Francisco L."/>
            <person name="Jackson L."/>
            <person name="Javaid M."/>
            <person name="Korchina V."/>
            <person name="Kovar C."/>
            <person name="Mata R."/>
            <person name="Mathew T."/>
            <person name="Ngo R."/>
            <person name="Nguyen L."/>
            <person name="Nguyen N."/>
            <person name="Okwuonu G."/>
            <person name="Ongeri F."/>
            <person name="Pham C."/>
            <person name="Simmons D."/>
            <person name="Wilczek-Boney K."/>
            <person name="Hale W."/>
            <person name="Jakkamsetti A."/>
            <person name="Pham P."/>
            <person name="Ruth R."/>
            <person name="San Lucas F."/>
            <person name="Warren J."/>
            <person name="Zhang J."/>
            <person name="Zhao Z."/>
            <person name="Zhou C."/>
            <person name="Zhu D."/>
            <person name="Lee S."/>
            <person name="Bess C."/>
            <person name="Blankenburg K."/>
            <person name="Forbes L."/>
            <person name="Fu Q."/>
            <person name="Gubbala S."/>
            <person name="Hirani K."/>
            <person name="Jayaseelan J.C."/>
            <person name="Lara F."/>
            <person name="Munidasa M."/>
            <person name="Palculict T."/>
            <person name="Patil S."/>
            <person name="Pu L.-L."/>
            <person name="Saada N."/>
            <person name="Tang L."/>
            <person name="Weissenberger G."/>
            <person name="Zhu Y."/>
            <person name="Hemphill L."/>
            <person name="Shang Y."/>
            <person name="Youmans B."/>
            <person name="Ayvaz T."/>
            <person name="Ross M."/>
            <person name="Santibanez J."/>
            <person name="Aqrawi P."/>
            <person name="Gross S."/>
            <person name="Joshi V."/>
            <person name="Fowler G."/>
            <person name="Nazareth L."/>
            <person name="Reid J."/>
            <person name="Worley K."/>
            <person name="Petrosino J."/>
            <person name="Highlander S."/>
            <person name="Gibbs R."/>
        </authorList>
    </citation>
    <scope>NUCLEOTIDE SEQUENCE [LARGE SCALE GENOMIC DNA]</scope>
    <source>
        <strain evidence="1 2">ATCC 43325</strain>
    </source>
</reference>
<dbReference type="Proteomes" id="UP000005519">
    <property type="component" value="Unassembled WGS sequence"/>
</dbReference>
<dbReference type="AlphaFoldDB" id="C9PP04"/>
<accession>C9PP04</accession>
<dbReference type="EMBL" id="ACZR01000006">
    <property type="protein sequence ID" value="EEX50795.1"/>
    <property type="molecule type" value="Genomic_DNA"/>
</dbReference>
<protein>
    <submittedName>
        <fullName evidence="1">Uncharacterized protein</fullName>
    </submittedName>
</protein>
<proteinExistence type="predicted"/>
<dbReference type="STRING" id="667128.HMPREF0621_0736"/>
<sequence length="47" mass="5430">MELTFQTHLLRKLKQGKLFSKVNATATAKNKGIKENKSDFKEQFKFG</sequence>
<evidence type="ECO:0000313" key="1">
    <source>
        <dbReference type="EMBL" id="EEX50795.1"/>
    </source>
</evidence>
<gene>
    <name evidence="1" type="ORF">HMPREF0621_0736</name>
</gene>
<name>C9PP04_9PAST</name>
<comment type="caution">
    <text evidence="1">The sequence shown here is derived from an EMBL/GenBank/DDBJ whole genome shotgun (WGS) entry which is preliminary data.</text>
</comment>
<evidence type="ECO:0000313" key="2">
    <source>
        <dbReference type="Proteomes" id="UP000005519"/>
    </source>
</evidence>
<dbReference type="HOGENOM" id="CLU_3171281_0_0_6"/>
<keyword evidence="2" id="KW-1185">Reference proteome</keyword>